<evidence type="ECO:0000313" key="1">
    <source>
        <dbReference type="EMBL" id="RHZ84157.1"/>
    </source>
</evidence>
<dbReference type="EMBL" id="PQFF01000081">
    <property type="protein sequence ID" value="RHZ84157.1"/>
    <property type="molecule type" value="Genomic_DNA"/>
</dbReference>
<protein>
    <submittedName>
        <fullName evidence="1">Uncharacterized protein</fullName>
    </submittedName>
</protein>
<organism evidence="1 2">
    <name type="scientific">Diversispora epigaea</name>
    <dbReference type="NCBI Taxonomy" id="1348612"/>
    <lineage>
        <taxon>Eukaryota</taxon>
        <taxon>Fungi</taxon>
        <taxon>Fungi incertae sedis</taxon>
        <taxon>Mucoromycota</taxon>
        <taxon>Glomeromycotina</taxon>
        <taxon>Glomeromycetes</taxon>
        <taxon>Diversisporales</taxon>
        <taxon>Diversisporaceae</taxon>
        <taxon>Diversispora</taxon>
    </lineage>
</organism>
<accession>A0A397J9I0</accession>
<dbReference type="AlphaFoldDB" id="A0A397J9I0"/>
<name>A0A397J9I0_9GLOM</name>
<evidence type="ECO:0000313" key="2">
    <source>
        <dbReference type="Proteomes" id="UP000266861"/>
    </source>
</evidence>
<proteinExistence type="predicted"/>
<gene>
    <name evidence="1" type="ORF">Glove_85g136</name>
</gene>
<reference evidence="1 2" key="1">
    <citation type="submission" date="2018-08" db="EMBL/GenBank/DDBJ databases">
        <title>Genome and evolution of the arbuscular mycorrhizal fungus Diversispora epigaea (formerly Glomus versiforme) and its bacterial endosymbionts.</title>
        <authorList>
            <person name="Sun X."/>
            <person name="Fei Z."/>
            <person name="Harrison M."/>
        </authorList>
    </citation>
    <scope>NUCLEOTIDE SEQUENCE [LARGE SCALE GENOMIC DNA]</scope>
    <source>
        <strain evidence="1 2">IT104</strain>
    </source>
</reference>
<sequence>MKKENSWCRPFPLPDENYLAPEKTPVSNIHLTSTSQNLFITTDRSLDTNVLYFLSIYYPNQQNRQNRIKLKFKNFPNPLKNMKKENSWCRPFPLPDENYLAPEKTPVSNIRSRL</sequence>
<dbReference type="Proteomes" id="UP000266861">
    <property type="component" value="Unassembled WGS sequence"/>
</dbReference>
<keyword evidence="2" id="KW-1185">Reference proteome</keyword>
<comment type="caution">
    <text evidence="1">The sequence shown here is derived from an EMBL/GenBank/DDBJ whole genome shotgun (WGS) entry which is preliminary data.</text>
</comment>